<sequence length="84" mass="8978">MVDREEAYPTAPRGDPEQLSQVTRTGALTGLAGHGVELGRSWADLNISRQHAITTAIIDHVTVGPGTPGARTLDPARVAVTWRH</sequence>
<accession>A0ABP5ADE7</accession>
<name>A0ABP5ADE7_9ACTN</name>
<dbReference type="EMBL" id="BAAAMY010000002">
    <property type="protein sequence ID" value="GAA1910984.1"/>
    <property type="molecule type" value="Genomic_DNA"/>
</dbReference>
<protein>
    <submittedName>
        <fullName evidence="2">Uncharacterized protein</fullName>
    </submittedName>
</protein>
<comment type="caution">
    <text evidence="2">The sequence shown here is derived from an EMBL/GenBank/DDBJ whole genome shotgun (WGS) entry which is preliminary data.</text>
</comment>
<evidence type="ECO:0000256" key="1">
    <source>
        <dbReference type="SAM" id="MobiDB-lite"/>
    </source>
</evidence>
<evidence type="ECO:0000313" key="3">
    <source>
        <dbReference type="Proteomes" id="UP001501612"/>
    </source>
</evidence>
<dbReference type="Proteomes" id="UP001501612">
    <property type="component" value="Unassembled WGS sequence"/>
</dbReference>
<organism evidence="2 3">
    <name type="scientific">Nocardioides lentus</name>
    <dbReference type="NCBI Taxonomy" id="338077"/>
    <lineage>
        <taxon>Bacteria</taxon>
        <taxon>Bacillati</taxon>
        <taxon>Actinomycetota</taxon>
        <taxon>Actinomycetes</taxon>
        <taxon>Propionibacteriales</taxon>
        <taxon>Nocardioidaceae</taxon>
        <taxon>Nocardioides</taxon>
    </lineage>
</organism>
<keyword evidence="3" id="KW-1185">Reference proteome</keyword>
<reference evidence="3" key="1">
    <citation type="journal article" date="2019" name="Int. J. Syst. Evol. Microbiol.">
        <title>The Global Catalogue of Microorganisms (GCM) 10K type strain sequencing project: providing services to taxonomists for standard genome sequencing and annotation.</title>
        <authorList>
            <consortium name="The Broad Institute Genomics Platform"/>
            <consortium name="The Broad Institute Genome Sequencing Center for Infectious Disease"/>
            <person name="Wu L."/>
            <person name="Ma J."/>
        </authorList>
    </citation>
    <scope>NUCLEOTIDE SEQUENCE [LARGE SCALE GENOMIC DNA]</scope>
    <source>
        <strain evidence="3">JCM 14046</strain>
    </source>
</reference>
<evidence type="ECO:0000313" key="2">
    <source>
        <dbReference type="EMBL" id="GAA1910984.1"/>
    </source>
</evidence>
<proteinExistence type="predicted"/>
<gene>
    <name evidence="2" type="ORF">GCM10009737_10540</name>
</gene>
<feature type="region of interest" description="Disordered" evidence="1">
    <location>
        <begin position="1"/>
        <end position="21"/>
    </location>
</feature>